<dbReference type="PANTHER" id="PTHR34222">
    <property type="entry name" value="GAG_PRE-INTEGRS DOMAIN-CONTAINING PROTEIN"/>
    <property type="match status" value="1"/>
</dbReference>
<dbReference type="InterPro" id="IPR013103">
    <property type="entry name" value="RVT_2"/>
</dbReference>
<dbReference type="PANTHER" id="PTHR34222:SF82">
    <property type="entry name" value="CCHC-TYPE DOMAIN-CONTAINING PROTEIN"/>
    <property type="match status" value="1"/>
</dbReference>
<name>A0A1U7XAH1_NICSY</name>
<feature type="non-terminal residue" evidence="3">
    <location>
        <position position="799"/>
    </location>
</feature>
<dbReference type="RefSeq" id="XP_009789097.1">
    <property type="nucleotide sequence ID" value="XM_009790795.1"/>
</dbReference>
<proteinExistence type="predicted"/>
<dbReference type="CDD" id="cd09272">
    <property type="entry name" value="RNase_HI_RT_Ty1"/>
    <property type="match status" value="1"/>
</dbReference>
<gene>
    <name evidence="3" type="primary">LOC104236787</name>
</gene>
<reference evidence="3" key="2">
    <citation type="submission" date="2025-08" db="UniProtKB">
        <authorList>
            <consortium name="RefSeq"/>
        </authorList>
    </citation>
    <scope>IDENTIFICATION</scope>
    <source>
        <tissue evidence="3">Leaf</tissue>
    </source>
</reference>
<organism evidence="2 3">
    <name type="scientific">Nicotiana sylvestris</name>
    <name type="common">Wood tobacco</name>
    <name type="synonym">South American tobacco</name>
    <dbReference type="NCBI Taxonomy" id="4096"/>
    <lineage>
        <taxon>Eukaryota</taxon>
        <taxon>Viridiplantae</taxon>
        <taxon>Streptophyta</taxon>
        <taxon>Embryophyta</taxon>
        <taxon>Tracheophyta</taxon>
        <taxon>Spermatophyta</taxon>
        <taxon>Magnoliopsida</taxon>
        <taxon>eudicotyledons</taxon>
        <taxon>Gunneridae</taxon>
        <taxon>Pentapetalae</taxon>
        <taxon>asterids</taxon>
        <taxon>lamiids</taxon>
        <taxon>Solanales</taxon>
        <taxon>Solanaceae</taxon>
        <taxon>Nicotianoideae</taxon>
        <taxon>Nicotianeae</taxon>
        <taxon>Nicotiana</taxon>
    </lineage>
</organism>
<dbReference type="STRING" id="4096.A0A1U7XAH1"/>
<accession>A0A1U7XAH1</accession>
<reference evidence="2" key="1">
    <citation type="journal article" date="2013" name="Genome Biol.">
        <title>Reference genomes and transcriptomes of Nicotiana sylvestris and Nicotiana tomentosiformis.</title>
        <authorList>
            <person name="Sierro N."/>
            <person name="Battey J.N."/>
            <person name="Ouadi S."/>
            <person name="Bovet L."/>
            <person name="Goepfert S."/>
            <person name="Bakaher N."/>
            <person name="Peitsch M.C."/>
            <person name="Ivanov N.V."/>
        </authorList>
    </citation>
    <scope>NUCLEOTIDE SEQUENCE [LARGE SCALE GENOMIC DNA]</scope>
</reference>
<dbReference type="Proteomes" id="UP000189701">
    <property type="component" value="Unplaced"/>
</dbReference>
<dbReference type="SUPFAM" id="SSF56672">
    <property type="entry name" value="DNA/RNA polymerases"/>
    <property type="match status" value="1"/>
</dbReference>
<sequence>MVVVPLPCECTKHKEYAENKEQQRLVQFLMGLNETYAQARSQVLLSVPIPTLNQAYNMIMQDESQRSNRFRKNNENSVLQFDYCLMKGHTKENCYKLVGYPPDKKFNKRRTFDKGNSGGSRGLTANNVSCVGESEGTSLVGSSSGPISMPFFTLEQYHQLLKLIDKEPTTTNARVNMADMVYLLNACFSVGSETNSWVIDTGASNHMVSSLDLLTEFHSVASNSSKVHLLNGNTTSDLYNGRVRGIDKEKNGLYILQPAKIPPLVKVIWTSTCGVGTASALGRPQMRKWKARARPQMRRIGRMYEVAGLTPTFPTSVPTSTCDDSFPASMDSLPLSIPSLDLSSTFSDHPLSPSLSSPSTSFLISSPVHSSPSTSPVPSPAPTFSLVKPSSSTPYSIADSINYSSLSSSYQTCLSSSFSIIEPTFFDQAVTDNNWVQDMKLKIQAFTDNYSRELVTLPTGKSLIGCKWVYKVKNKADGSVERYKFKLVAKGFTQQEGLDYHETFSPVIKMVIVSSVVALAAQCAWPLFQMDVYNAFLQGDLSEEASRQWNLKLTSALVDSGFSQRKLDYSLFTKRSDDLLITGSDNGLIQDAKRILNELISECGLGGARPVTFLLDQNVKLTSVEYDKLFGMQENESELEDRRIYQRLIGRLLYLAITRPDISFAVQTLTQFMNAPKQSHYEAALRKSKKQSTISRSSAEAEYRSMATITADCIQSYDHERTRHIEINGYFIREKLQIGMIKTTGVPNKEQIADILIKALGKHLHSEMVDWLRFGKDLIQVPERQSEDPQLIQSLLEIV</sequence>
<dbReference type="AlphaFoldDB" id="A0A1U7XAH1"/>
<keyword evidence="2" id="KW-1185">Reference proteome</keyword>
<evidence type="ECO:0000313" key="3">
    <source>
        <dbReference type="RefSeq" id="XP_009789097.1"/>
    </source>
</evidence>
<evidence type="ECO:0000313" key="2">
    <source>
        <dbReference type="Proteomes" id="UP000189701"/>
    </source>
</evidence>
<dbReference type="InterPro" id="IPR043502">
    <property type="entry name" value="DNA/RNA_pol_sf"/>
</dbReference>
<evidence type="ECO:0000259" key="1">
    <source>
        <dbReference type="Pfam" id="PF07727"/>
    </source>
</evidence>
<dbReference type="Pfam" id="PF07727">
    <property type="entry name" value="RVT_2"/>
    <property type="match status" value="1"/>
</dbReference>
<feature type="domain" description="Reverse transcriptase Ty1/copia-type" evidence="1">
    <location>
        <begin position="453"/>
        <end position="544"/>
    </location>
</feature>
<dbReference type="eggNOG" id="KOG0017">
    <property type="taxonomic scope" value="Eukaryota"/>
</dbReference>
<protein>
    <submittedName>
        <fullName evidence="3">Uncharacterized protein LOC104236787</fullName>
    </submittedName>
</protein>